<name>A0A1L8CJW6_9PROT</name>
<dbReference type="InterPro" id="IPR005801">
    <property type="entry name" value="ADC_synthase"/>
</dbReference>
<keyword evidence="2" id="KW-0032">Aminotransferase</keyword>
<dbReference type="OrthoDB" id="9803598at2"/>
<reference evidence="2 3" key="1">
    <citation type="journal article" date="2017" name="Arch. Microbiol.">
        <title>Mariprofundus micogutta sp. nov., a novel iron-oxidizing zetaproteobacterium isolated from a deep-sea hydrothermal field at the Bayonnaise knoll of the Izu-Ogasawara arc, and a description of Mariprofundales ord. nov. and Zetaproteobacteria classis nov.</title>
        <authorList>
            <person name="Makita H."/>
            <person name="Tanaka E."/>
            <person name="Mitsunobu S."/>
            <person name="Miyazaki M."/>
            <person name="Nunoura T."/>
            <person name="Uematsu K."/>
            <person name="Takaki Y."/>
            <person name="Nishi S."/>
            <person name="Shimamura S."/>
            <person name="Takai K."/>
        </authorList>
    </citation>
    <scope>NUCLEOTIDE SEQUENCE [LARGE SCALE GENOMIC DNA]</scope>
    <source>
        <strain evidence="2 3">ET2</strain>
    </source>
</reference>
<keyword evidence="2" id="KW-0808">Transferase</keyword>
<dbReference type="Pfam" id="PF00425">
    <property type="entry name" value="Chorismate_bind"/>
    <property type="match status" value="1"/>
</dbReference>
<organism evidence="2 3">
    <name type="scientific">Mariprofundus micogutta</name>
    <dbReference type="NCBI Taxonomy" id="1921010"/>
    <lineage>
        <taxon>Bacteria</taxon>
        <taxon>Pseudomonadati</taxon>
        <taxon>Pseudomonadota</taxon>
        <taxon>Candidatius Mariprofundia</taxon>
        <taxon>Mariprofundales</taxon>
        <taxon>Mariprofundaceae</taxon>
        <taxon>Mariprofundus</taxon>
    </lineage>
</organism>
<dbReference type="PRINTS" id="PR00095">
    <property type="entry name" value="ANTSNTHASEI"/>
</dbReference>
<dbReference type="GO" id="GO:0000162">
    <property type="term" value="P:L-tryptophan biosynthetic process"/>
    <property type="evidence" value="ECO:0007669"/>
    <property type="project" value="TreeGrafter"/>
</dbReference>
<keyword evidence="3" id="KW-1185">Reference proteome</keyword>
<dbReference type="EC" id="2.6.1.85" evidence="2"/>
<dbReference type="RefSeq" id="WP_072658370.1">
    <property type="nucleotide sequence ID" value="NZ_BDFD01000001.1"/>
</dbReference>
<dbReference type="InterPro" id="IPR015890">
    <property type="entry name" value="Chorismate_C"/>
</dbReference>
<dbReference type="PANTHER" id="PTHR11236:SF9">
    <property type="entry name" value="ANTHRANILATE SYNTHASE COMPONENT 1"/>
    <property type="match status" value="1"/>
</dbReference>
<dbReference type="SUPFAM" id="SSF56322">
    <property type="entry name" value="ADC synthase"/>
    <property type="match status" value="1"/>
</dbReference>
<gene>
    <name evidence="2" type="ORF">MMIC_P0104</name>
</gene>
<dbReference type="EMBL" id="BDFD01000001">
    <property type="protein sequence ID" value="GAV19175.1"/>
    <property type="molecule type" value="Genomic_DNA"/>
</dbReference>
<proteinExistence type="predicted"/>
<dbReference type="PANTHER" id="PTHR11236">
    <property type="entry name" value="AMINOBENZOATE/ANTHRANILATE SYNTHASE"/>
    <property type="match status" value="1"/>
</dbReference>
<evidence type="ECO:0000313" key="2">
    <source>
        <dbReference type="EMBL" id="GAV19175.1"/>
    </source>
</evidence>
<dbReference type="STRING" id="1921010.MMIC_P0104"/>
<dbReference type="AlphaFoldDB" id="A0A1L8CJW6"/>
<comment type="caution">
    <text evidence="2">The sequence shown here is derived from an EMBL/GenBank/DDBJ whole genome shotgun (WGS) entry which is preliminary data.</text>
</comment>
<dbReference type="InterPro" id="IPR019999">
    <property type="entry name" value="Anth_synth_I-like"/>
</dbReference>
<accession>A0A1L8CJW6</accession>
<evidence type="ECO:0000313" key="3">
    <source>
        <dbReference type="Proteomes" id="UP000231632"/>
    </source>
</evidence>
<evidence type="ECO:0000259" key="1">
    <source>
        <dbReference type="Pfam" id="PF00425"/>
    </source>
</evidence>
<protein>
    <submittedName>
        <fullName evidence="2">Aminodeoxychorismate synthase component 1</fullName>
        <ecNumber evidence="2">2.6.1.85</ecNumber>
    </submittedName>
</protein>
<dbReference type="Proteomes" id="UP000231632">
    <property type="component" value="Unassembled WGS sequence"/>
</dbReference>
<dbReference type="Gene3D" id="3.60.120.10">
    <property type="entry name" value="Anthranilate synthase"/>
    <property type="match status" value="1"/>
</dbReference>
<dbReference type="GO" id="GO:0046820">
    <property type="term" value="F:4-amino-4-deoxychorismate synthase activity"/>
    <property type="evidence" value="ECO:0007669"/>
    <property type="project" value="UniProtKB-EC"/>
</dbReference>
<feature type="domain" description="Chorismate-utilising enzyme C-terminal" evidence="1">
    <location>
        <begin position="167"/>
        <end position="425"/>
    </location>
</feature>
<sequence>MIFRVISNQGRKLSAYGLFSAFPDQFSAVLEDPSGSGRQFLVSQHGQSISLAQDASAEHAKLFFKGWKSAVAGANENSPAIRCLFYAAYEACSLIEDLPEPKSRIPGPVLWALYPTFSLCFDDESICLAARDEQAVQAVLMMLDELDHSLIVPASLELLAKPDVTSAESYKQAVERVKQYIGAGDIFQANIARFWSMPFEKSDLTSLYDQLRRVNPAPFSSFVSIGNAKERLTLISASPERLFRIHADGEVDTRPIAGTRRRAEGEMDDSLRAELLLSEKERAEHIMLVDLERNDLGRVCEPGSVEVNERMVVEQYATVQHIVSNVRGFLKDGSDVIDLFQAMFPGGTITGCPKVHCMEIIHELENNARGPYTGGLGYIAWDGTADMNILIRTFWHFDGALNWAAGAGIVADSDPEHELIETEHKAEGLLRALTTHH</sequence>